<gene>
    <name evidence="8" type="ORF">ACFSUF_09545</name>
</gene>
<dbReference type="Gene3D" id="3.50.30.60">
    <property type="entry name" value="LD-carboxypeptidase A C-terminal domain-like"/>
    <property type="match status" value="1"/>
</dbReference>
<dbReference type="InterPro" id="IPR040921">
    <property type="entry name" value="Peptidase_S66C"/>
</dbReference>
<evidence type="ECO:0000256" key="4">
    <source>
        <dbReference type="ARBA" id="ARBA00022801"/>
    </source>
</evidence>
<feature type="domain" description="LD-carboxypeptidase N-terminal" evidence="6">
    <location>
        <begin position="16"/>
        <end position="132"/>
    </location>
</feature>
<dbReference type="Pfam" id="PF02016">
    <property type="entry name" value="Peptidase_S66"/>
    <property type="match status" value="1"/>
</dbReference>
<dbReference type="EMBL" id="JBHUME010000007">
    <property type="protein sequence ID" value="MFD2612664.1"/>
    <property type="molecule type" value="Genomic_DNA"/>
</dbReference>
<evidence type="ECO:0000256" key="1">
    <source>
        <dbReference type="ARBA" id="ARBA00010233"/>
    </source>
</evidence>
<feature type="domain" description="LD-carboxypeptidase C-terminal" evidence="7">
    <location>
        <begin position="178"/>
        <end position="296"/>
    </location>
</feature>
<dbReference type="SUPFAM" id="SSF52317">
    <property type="entry name" value="Class I glutamine amidotransferase-like"/>
    <property type="match status" value="1"/>
</dbReference>
<dbReference type="RefSeq" id="WP_377602391.1">
    <property type="nucleotide sequence ID" value="NZ_JBHUME010000007.1"/>
</dbReference>
<dbReference type="Pfam" id="PF17676">
    <property type="entry name" value="Peptidase_S66C"/>
    <property type="match status" value="1"/>
</dbReference>
<comment type="similarity">
    <text evidence="1">Belongs to the peptidase S66 family.</text>
</comment>
<evidence type="ECO:0000256" key="5">
    <source>
        <dbReference type="ARBA" id="ARBA00022825"/>
    </source>
</evidence>
<name>A0ABW5PDY1_9BACL</name>
<keyword evidence="4" id="KW-0378">Hydrolase</keyword>
<keyword evidence="5" id="KW-0720">Serine protease</keyword>
<keyword evidence="3" id="KW-0645">Protease</keyword>
<dbReference type="InterPro" id="IPR029062">
    <property type="entry name" value="Class_I_gatase-like"/>
</dbReference>
<keyword evidence="2" id="KW-0121">Carboxypeptidase</keyword>
<dbReference type="InterPro" id="IPR040449">
    <property type="entry name" value="Peptidase_S66_N"/>
</dbReference>
<protein>
    <submittedName>
        <fullName evidence="8">LD-carboxypeptidase</fullName>
    </submittedName>
</protein>
<dbReference type="InterPro" id="IPR003507">
    <property type="entry name" value="S66_fam"/>
</dbReference>
<dbReference type="Proteomes" id="UP001597541">
    <property type="component" value="Unassembled WGS sequence"/>
</dbReference>
<keyword evidence="9" id="KW-1185">Reference proteome</keyword>
<dbReference type="SUPFAM" id="SSF141986">
    <property type="entry name" value="LD-carboxypeptidase A C-terminal domain-like"/>
    <property type="match status" value="1"/>
</dbReference>
<accession>A0ABW5PDY1</accession>
<dbReference type="Gene3D" id="3.40.50.10740">
    <property type="entry name" value="Class I glutamine amidotransferase-like"/>
    <property type="match status" value="1"/>
</dbReference>
<dbReference type="InterPro" id="IPR027478">
    <property type="entry name" value="LdcA_N"/>
</dbReference>
<dbReference type="PANTHER" id="PTHR30237:SF2">
    <property type="entry name" value="MUREIN TETRAPEPTIDE CARBOXYPEPTIDASE"/>
    <property type="match status" value="1"/>
</dbReference>
<dbReference type="PIRSF" id="PIRSF028757">
    <property type="entry name" value="LD-carboxypeptidase"/>
    <property type="match status" value="1"/>
</dbReference>
<sequence length="311" mass="34084">MRQRIKPRRLKKGDTIGITAPAGWGSTEKMLAAAAWLEGLGYRVKLGKTLTKRYGYLAGTDKERAEELNSMFADPFIQAILCARGGYGTARIAELLDYESIRRNPKLFWGYSDITFLHAAIAKYAGLVTFHGPMLLDLAKEDVHPLTLANFETWSVPMTFKYTEHVAPLTALAEGEAEGILTGGNLSLLVSTLGTAFELDTAGKLLLIEDIGEEPYRLDRMLNQLRLAGKFADASGIILGDFHDCDPPKEKDRESLSLAEVLADHVVSAGKPVLAGFRIGHCSPNIAVPLGVHARLNTYEKLLECSEPAIW</sequence>
<evidence type="ECO:0000256" key="2">
    <source>
        <dbReference type="ARBA" id="ARBA00022645"/>
    </source>
</evidence>
<evidence type="ECO:0000259" key="6">
    <source>
        <dbReference type="Pfam" id="PF02016"/>
    </source>
</evidence>
<reference evidence="9" key="1">
    <citation type="journal article" date="2019" name="Int. J. Syst. Evol. Microbiol.">
        <title>The Global Catalogue of Microorganisms (GCM) 10K type strain sequencing project: providing services to taxonomists for standard genome sequencing and annotation.</title>
        <authorList>
            <consortium name="The Broad Institute Genomics Platform"/>
            <consortium name="The Broad Institute Genome Sequencing Center for Infectious Disease"/>
            <person name="Wu L."/>
            <person name="Ma J."/>
        </authorList>
    </citation>
    <scope>NUCLEOTIDE SEQUENCE [LARGE SCALE GENOMIC DNA]</scope>
    <source>
        <strain evidence="9">KCTC 3950</strain>
    </source>
</reference>
<proteinExistence type="inferred from homology"/>
<evidence type="ECO:0000256" key="3">
    <source>
        <dbReference type="ARBA" id="ARBA00022670"/>
    </source>
</evidence>
<comment type="caution">
    <text evidence="8">The sequence shown here is derived from an EMBL/GenBank/DDBJ whole genome shotgun (WGS) entry which is preliminary data.</text>
</comment>
<dbReference type="InterPro" id="IPR027461">
    <property type="entry name" value="Carboxypeptidase_A_C_sf"/>
</dbReference>
<dbReference type="CDD" id="cd07025">
    <property type="entry name" value="Peptidase_S66"/>
    <property type="match status" value="1"/>
</dbReference>
<evidence type="ECO:0000313" key="8">
    <source>
        <dbReference type="EMBL" id="MFD2612664.1"/>
    </source>
</evidence>
<evidence type="ECO:0000313" key="9">
    <source>
        <dbReference type="Proteomes" id="UP001597541"/>
    </source>
</evidence>
<organism evidence="8 9">
    <name type="scientific">Paenibacillus gansuensis</name>
    <dbReference type="NCBI Taxonomy" id="306542"/>
    <lineage>
        <taxon>Bacteria</taxon>
        <taxon>Bacillati</taxon>
        <taxon>Bacillota</taxon>
        <taxon>Bacilli</taxon>
        <taxon>Bacillales</taxon>
        <taxon>Paenibacillaceae</taxon>
        <taxon>Paenibacillus</taxon>
    </lineage>
</organism>
<evidence type="ECO:0000259" key="7">
    <source>
        <dbReference type="Pfam" id="PF17676"/>
    </source>
</evidence>
<dbReference type="PANTHER" id="PTHR30237">
    <property type="entry name" value="MURAMOYLTETRAPEPTIDE CARBOXYPEPTIDASE"/>
    <property type="match status" value="1"/>
</dbReference>